<keyword evidence="1" id="KW-0472">Membrane</keyword>
<gene>
    <name evidence="4" type="ORF">ACFFGH_18980</name>
</gene>
<dbReference type="PIRSF" id="PIRSF018266">
    <property type="entry name" value="FecR"/>
    <property type="match status" value="1"/>
</dbReference>
<dbReference type="PANTHER" id="PTHR30273">
    <property type="entry name" value="PERIPLASMIC SIGNAL SENSOR AND SIGMA FACTOR ACTIVATOR FECR-RELATED"/>
    <property type="match status" value="1"/>
</dbReference>
<evidence type="ECO:0000313" key="5">
    <source>
        <dbReference type="Proteomes" id="UP001589896"/>
    </source>
</evidence>
<proteinExistence type="predicted"/>
<dbReference type="InterPro" id="IPR006860">
    <property type="entry name" value="FecR"/>
</dbReference>
<dbReference type="Gene3D" id="3.55.50.30">
    <property type="match status" value="1"/>
</dbReference>
<accession>A0ABV6RSH1</accession>
<dbReference type="InterPro" id="IPR032623">
    <property type="entry name" value="FecR_N"/>
</dbReference>
<keyword evidence="1" id="KW-0812">Transmembrane</keyword>
<evidence type="ECO:0000259" key="3">
    <source>
        <dbReference type="Pfam" id="PF16220"/>
    </source>
</evidence>
<keyword evidence="5" id="KW-1185">Reference proteome</keyword>
<comment type="caution">
    <text evidence="4">The sequence shown here is derived from an EMBL/GenBank/DDBJ whole genome shotgun (WGS) entry which is preliminary data.</text>
</comment>
<evidence type="ECO:0000259" key="2">
    <source>
        <dbReference type="Pfam" id="PF04773"/>
    </source>
</evidence>
<feature type="transmembrane region" description="Helical" evidence="1">
    <location>
        <begin position="119"/>
        <end position="139"/>
    </location>
</feature>
<feature type="domain" description="FecR N-terminal" evidence="3">
    <location>
        <begin position="17"/>
        <end position="58"/>
    </location>
</feature>
<organism evidence="4 5">
    <name type="scientific">Lysobacter korlensis</name>
    <dbReference type="NCBI Taxonomy" id="553636"/>
    <lineage>
        <taxon>Bacteria</taxon>
        <taxon>Pseudomonadati</taxon>
        <taxon>Pseudomonadota</taxon>
        <taxon>Gammaproteobacteria</taxon>
        <taxon>Lysobacterales</taxon>
        <taxon>Lysobacteraceae</taxon>
        <taxon>Lysobacter</taxon>
    </lineage>
</organism>
<sequence length="373" mass="40269">MNESDAPARRLNAQVAEEAAQWFVANRDGSLPAAQAQAFMQWLQASPEHVAEYMAVAAIAKYAPAAAAQDPATLKDVLAAMQAEDNVVPLPSASAAPVFEPTRSGDAQRGSRGGRRRSIAVWCAGLAAMLVLAVGMLTWSTGQADVRSYATAHGEQATWTLPDGTELRLNSESAVTIRFDRKKRQVNVVHGQALFDIAQQPSRPFEVRAGAYLIEDIGTIFDVYRQAGETTVTVVEGQVHIWNLPDAELRSGTLQQPLADLRSGQRAHMSASGVVRAQSTIDPDRALAWTREEIAFEDEPLAEVVTEFNRYSRVQVRVGDESLGELRVSGTFGIRDEDTFHAFLDSLPGARTATTADGVTVLGDAEPGLTAER</sequence>
<dbReference type="Pfam" id="PF16220">
    <property type="entry name" value="DUF4880"/>
    <property type="match status" value="1"/>
</dbReference>
<name>A0ABV6RSH1_9GAMM</name>
<dbReference type="RefSeq" id="WP_386671136.1">
    <property type="nucleotide sequence ID" value="NZ_JBHLTG010000004.1"/>
</dbReference>
<dbReference type="Proteomes" id="UP001589896">
    <property type="component" value="Unassembled WGS sequence"/>
</dbReference>
<dbReference type="Gene3D" id="2.60.120.1440">
    <property type="match status" value="1"/>
</dbReference>
<dbReference type="PANTHER" id="PTHR30273:SF2">
    <property type="entry name" value="PROTEIN FECR"/>
    <property type="match status" value="1"/>
</dbReference>
<feature type="domain" description="FecR protein" evidence="2">
    <location>
        <begin position="149"/>
        <end position="239"/>
    </location>
</feature>
<evidence type="ECO:0000256" key="1">
    <source>
        <dbReference type="SAM" id="Phobius"/>
    </source>
</evidence>
<dbReference type="EMBL" id="JBHLTG010000004">
    <property type="protein sequence ID" value="MFC0679926.1"/>
    <property type="molecule type" value="Genomic_DNA"/>
</dbReference>
<reference evidence="4 5" key="1">
    <citation type="submission" date="2024-09" db="EMBL/GenBank/DDBJ databases">
        <authorList>
            <person name="Sun Q."/>
            <person name="Mori K."/>
        </authorList>
    </citation>
    <scope>NUCLEOTIDE SEQUENCE [LARGE SCALE GENOMIC DNA]</scope>
    <source>
        <strain evidence="4 5">KCTC 23076</strain>
    </source>
</reference>
<keyword evidence="1" id="KW-1133">Transmembrane helix</keyword>
<dbReference type="Pfam" id="PF04773">
    <property type="entry name" value="FecR"/>
    <property type="match status" value="1"/>
</dbReference>
<evidence type="ECO:0000313" key="4">
    <source>
        <dbReference type="EMBL" id="MFC0679926.1"/>
    </source>
</evidence>
<dbReference type="InterPro" id="IPR012373">
    <property type="entry name" value="Ferrdict_sens_TM"/>
</dbReference>
<protein>
    <submittedName>
        <fullName evidence="4">FecR domain-containing protein</fullName>
    </submittedName>
</protein>